<dbReference type="EMBL" id="JACCBX010000006">
    <property type="protein sequence ID" value="NYE06515.1"/>
    <property type="molecule type" value="Genomic_DNA"/>
</dbReference>
<dbReference type="AlphaFoldDB" id="A0A852TEQ7"/>
<dbReference type="Proteomes" id="UP000548423">
    <property type="component" value="Unassembled WGS sequence"/>
</dbReference>
<evidence type="ECO:0000313" key="2">
    <source>
        <dbReference type="Proteomes" id="UP000548423"/>
    </source>
</evidence>
<organism evidence="1 2">
    <name type="scientific">Neobacillus niacini</name>
    <dbReference type="NCBI Taxonomy" id="86668"/>
    <lineage>
        <taxon>Bacteria</taxon>
        <taxon>Bacillati</taxon>
        <taxon>Bacillota</taxon>
        <taxon>Bacilli</taxon>
        <taxon>Bacillales</taxon>
        <taxon>Bacillaceae</taxon>
        <taxon>Neobacillus</taxon>
    </lineage>
</organism>
<protein>
    <submittedName>
        <fullName evidence="1">Uncharacterized protein</fullName>
    </submittedName>
</protein>
<evidence type="ECO:0000313" key="1">
    <source>
        <dbReference type="EMBL" id="NYE06515.1"/>
    </source>
</evidence>
<comment type="caution">
    <text evidence="1">The sequence shown here is derived from an EMBL/GenBank/DDBJ whole genome shotgun (WGS) entry which is preliminary data.</text>
</comment>
<reference evidence="2" key="2">
    <citation type="submission" date="2020-08" db="EMBL/GenBank/DDBJ databases">
        <title>The Agave Microbiome: Exploring the role of microbial communities in plant adaptations to desert environments.</title>
        <authorList>
            <person name="Partida-Martinez L.P."/>
        </authorList>
    </citation>
    <scope>NUCLEOTIDE SEQUENCE [LARGE SCALE GENOMIC DNA]</scope>
    <source>
        <strain evidence="2">AT2.8</strain>
    </source>
</reference>
<reference evidence="2" key="1">
    <citation type="submission" date="2020-07" db="EMBL/GenBank/DDBJ databases">
        <authorList>
            <person name="Partida-Martinez L."/>
            <person name="Huntemann M."/>
            <person name="Clum A."/>
            <person name="Wang J."/>
            <person name="Palaniappan K."/>
            <person name="Ritter S."/>
            <person name="Chen I.-M."/>
            <person name="Stamatis D."/>
            <person name="Reddy T."/>
            <person name="O'Malley R."/>
            <person name="Daum C."/>
            <person name="Shapiro N."/>
            <person name="Ivanova N."/>
            <person name="Kyrpides N."/>
            <person name="Woyke T."/>
        </authorList>
    </citation>
    <scope>NUCLEOTIDE SEQUENCE [LARGE SCALE GENOMIC DNA]</scope>
    <source>
        <strain evidence="2">AT2.8</strain>
    </source>
</reference>
<proteinExistence type="predicted"/>
<gene>
    <name evidence="1" type="ORF">F4694_003295</name>
</gene>
<accession>A0A852TEQ7</accession>
<sequence length="68" mass="7760">MADSWLTREYKNIKNHGEEQQLIFQGKKARGSVPWKVTASKSKPNGFQEKDEKAIWIETADQPVVSAK</sequence>
<name>A0A852TEQ7_9BACI</name>